<dbReference type="PROSITE" id="PS51707">
    <property type="entry name" value="CYTH"/>
    <property type="match status" value="1"/>
</dbReference>
<dbReference type="PANTHER" id="PTHR39569">
    <property type="entry name" value="INORGANIC TRIPHOSPHATASE"/>
    <property type="match status" value="1"/>
</dbReference>
<sequence>MTEFELKFQVDPQYRAAVESAVARGSSRRERLQARYYDTADGALAAQRIILRIRKEGRRWVQTAKAPGGHPLERHEHNVDIATPKTSDVPPPRLERHAGTPIGTLIDKALRAAGQDPAEAQLMPLYATDIRRTTREMRTGDARIELAFDRGEVRAGNRSYPVCELELELKSGSPRSMLELARRWRIRYGLWLDTVSKSARGERLAKGIEYGEAVKAEPPSVHGDMDGPQVFRAVIGACLAQMLPNASEVAAGSLEAEHVHQLRVGIRRLRTALREMADLAPAIDSVWEPALVDAFRALGRQRDREHLQKTVQPQIEAAGGPPVAWAEPAEPEPAPAAVVRDRTFQLVLMSLIAASLPPDEDAADAPPSKQKSELARKPLRARLNKLHRKVVRDGRHFETLEPEAQHRVRKRLKRLRYLGEFVAPIFGEARAARYLQELRPAQDALGEHNDAAVAIDAYRKAADHDGSAWFAVGWLSARQAQSAIACRDALDKVAQARRFWKSS</sequence>
<feature type="domain" description="CYTH" evidence="2">
    <location>
        <begin position="1"/>
        <end position="206"/>
    </location>
</feature>
<dbReference type="PROSITE" id="PS51708">
    <property type="entry name" value="CHAD"/>
    <property type="match status" value="1"/>
</dbReference>
<dbReference type="InterPro" id="IPR038186">
    <property type="entry name" value="CHAD_dom_sf"/>
</dbReference>
<evidence type="ECO:0000259" key="3">
    <source>
        <dbReference type="PROSITE" id="PS51708"/>
    </source>
</evidence>
<dbReference type="InterPro" id="IPR033469">
    <property type="entry name" value="CYTH-like_dom_sf"/>
</dbReference>
<keyword evidence="5" id="KW-1185">Reference proteome</keyword>
<accession>A0ABU1NLE3</accession>
<evidence type="ECO:0000256" key="1">
    <source>
        <dbReference type="SAM" id="MobiDB-lite"/>
    </source>
</evidence>
<dbReference type="InterPro" id="IPR007899">
    <property type="entry name" value="CHAD_dom"/>
</dbReference>
<comment type="caution">
    <text evidence="4">The sequence shown here is derived from an EMBL/GenBank/DDBJ whole genome shotgun (WGS) entry which is preliminary data.</text>
</comment>
<organism evidence="4 5">
    <name type="scientific">Variovorax soli</name>
    <dbReference type="NCBI Taxonomy" id="376815"/>
    <lineage>
        <taxon>Bacteria</taxon>
        <taxon>Pseudomonadati</taxon>
        <taxon>Pseudomonadota</taxon>
        <taxon>Betaproteobacteria</taxon>
        <taxon>Burkholderiales</taxon>
        <taxon>Comamonadaceae</taxon>
        <taxon>Variovorax</taxon>
    </lineage>
</organism>
<evidence type="ECO:0000313" key="4">
    <source>
        <dbReference type="EMBL" id="MDR6539173.1"/>
    </source>
</evidence>
<reference evidence="4 5" key="1">
    <citation type="submission" date="2023-07" db="EMBL/GenBank/DDBJ databases">
        <title>Sorghum-associated microbial communities from plants grown in Nebraska, USA.</title>
        <authorList>
            <person name="Schachtman D."/>
        </authorList>
    </citation>
    <scope>NUCLEOTIDE SEQUENCE [LARGE SCALE GENOMIC DNA]</scope>
    <source>
        <strain evidence="4 5">DS1781</strain>
    </source>
</reference>
<dbReference type="SMART" id="SM01118">
    <property type="entry name" value="CYTH"/>
    <property type="match status" value="1"/>
</dbReference>
<dbReference type="Gene3D" id="1.40.20.10">
    <property type="entry name" value="CHAD domain"/>
    <property type="match status" value="1"/>
</dbReference>
<dbReference type="SUPFAM" id="SSF55154">
    <property type="entry name" value="CYTH-like phosphatases"/>
    <property type="match status" value="1"/>
</dbReference>
<dbReference type="SMART" id="SM00880">
    <property type="entry name" value="CHAD"/>
    <property type="match status" value="1"/>
</dbReference>
<feature type="domain" description="CHAD" evidence="3">
    <location>
        <begin position="224"/>
        <end position="499"/>
    </location>
</feature>
<dbReference type="Pfam" id="PF01928">
    <property type="entry name" value="CYTH"/>
    <property type="match status" value="1"/>
</dbReference>
<dbReference type="EMBL" id="JAVDRF010000014">
    <property type="protein sequence ID" value="MDR6539173.1"/>
    <property type="molecule type" value="Genomic_DNA"/>
</dbReference>
<dbReference type="Proteomes" id="UP001184230">
    <property type="component" value="Unassembled WGS sequence"/>
</dbReference>
<gene>
    <name evidence="4" type="ORF">J2739_004969</name>
</gene>
<dbReference type="CDD" id="cd07756">
    <property type="entry name" value="CYTH-like_Pase_CHAD"/>
    <property type="match status" value="1"/>
</dbReference>
<proteinExistence type="predicted"/>
<dbReference type="InterPro" id="IPR039013">
    <property type="entry name" value="YgiF"/>
</dbReference>
<dbReference type="RefSeq" id="WP_309906644.1">
    <property type="nucleotide sequence ID" value="NZ_JAVDRF010000014.1"/>
</dbReference>
<feature type="region of interest" description="Disordered" evidence="1">
    <location>
        <begin position="358"/>
        <end position="378"/>
    </location>
</feature>
<protein>
    <submittedName>
        <fullName evidence="4">Inorganic triphosphatase YgiF</fullName>
    </submittedName>
</protein>
<dbReference type="InterPro" id="IPR023577">
    <property type="entry name" value="CYTH_domain"/>
</dbReference>
<evidence type="ECO:0000259" key="2">
    <source>
        <dbReference type="PROSITE" id="PS51707"/>
    </source>
</evidence>
<evidence type="ECO:0000313" key="5">
    <source>
        <dbReference type="Proteomes" id="UP001184230"/>
    </source>
</evidence>
<dbReference type="PANTHER" id="PTHR39569:SF1">
    <property type="entry name" value="INORGANIC TRIPHOSPHATASE"/>
    <property type="match status" value="1"/>
</dbReference>
<dbReference type="Pfam" id="PF05235">
    <property type="entry name" value="CHAD"/>
    <property type="match status" value="1"/>
</dbReference>
<name>A0ABU1NLE3_9BURK</name>
<dbReference type="Gene3D" id="2.40.320.10">
    <property type="entry name" value="Hypothetical Protein Pfu-838710-001"/>
    <property type="match status" value="1"/>
</dbReference>